<keyword evidence="3" id="KW-0274">FAD</keyword>
<dbReference type="AlphaFoldDB" id="A0A1M5HWU9"/>
<dbReference type="PANTHER" id="PTHR46305:SF3">
    <property type="entry name" value="NADPH:QUINONE OXIDOREDUCTASE MDAB"/>
    <property type="match status" value="1"/>
</dbReference>
<comment type="cofactor">
    <cofactor evidence="1">
        <name>FAD</name>
        <dbReference type="ChEBI" id="CHEBI:57692"/>
    </cofactor>
</comment>
<dbReference type="Proteomes" id="UP000184518">
    <property type="component" value="Unassembled WGS sequence"/>
</dbReference>
<dbReference type="InterPro" id="IPR029039">
    <property type="entry name" value="Flavoprotein-like_sf"/>
</dbReference>
<dbReference type="STRING" id="1416778.SAMN05443633_11196"/>
<evidence type="ECO:0000313" key="7">
    <source>
        <dbReference type="Proteomes" id="UP000184518"/>
    </source>
</evidence>
<evidence type="ECO:0000256" key="3">
    <source>
        <dbReference type="ARBA" id="ARBA00022827"/>
    </source>
</evidence>
<dbReference type="Gene3D" id="3.40.50.360">
    <property type="match status" value="1"/>
</dbReference>
<dbReference type="RefSeq" id="WP_378126182.1">
    <property type="nucleotide sequence ID" value="NZ_JBHRTU010000002.1"/>
</dbReference>
<protein>
    <submittedName>
        <fullName evidence="6">Modulator of drug activity B</fullName>
    </submittedName>
</protein>
<dbReference type="PANTHER" id="PTHR46305">
    <property type="match status" value="1"/>
</dbReference>
<name>A0A1M5HWU9_9FLAO</name>
<evidence type="ECO:0000256" key="4">
    <source>
        <dbReference type="ARBA" id="ARBA00037981"/>
    </source>
</evidence>
<dbReference type="SUPFAM" id="SSF52218">
    <property type="entry name" value="Flavoproteins"/>
    <property type="match status" value="1"/>
</dbReference>
<organism evidence="6 7">
    <name type="scientific">Chryseobacterium arachidis</name>
    <dbReference type="NCBI Taxonomy" id="1416778"/>
    <lineage>
        <taxon>Bacteria</taxon>
        <taxon>Pseudomonadati</taxon>
        <taxon>Bacteroidota</taxon>
        <taxon>Flavobacteriia</taxon>
        <taxon>Flavobacteriales</taxon>
        <taxon>Weeksellaceae</taxon>
        <taxon>Chryseobacterium group</taxon>
        <taxon>Chryseobacterium</taxon>
    </lineage>
</organism>
<comment type="similarity">
    <text evidence="4">Belongs to the oxidoreductase MdaB family.</text>
</comment>
<keyword evidence="2" id="KW-0285">Flavoprotein</keyword>
<dbReference type="Pfam" id="PF02525">
    <property type="entry name" value="Flavodoxin_2"/>
    <property type="match status" value="1"/>
</dbReference>
<keyword evidence="7" id="KW-1185">Reference proteome</keyword>
<dbReference type="InterPro" id="IPR052397">
    <property type="entry name" value="NADPH-QR_MdaB"/>
</dbReference>
<proteinExistence type="inferred from homology"/>
<accession>A0A1M5HWU9</accession>
<evidence type="ECO:0000256" key="1">
    <source>
        <dbReference type="ARBA" id="ARBA00001974"/>
    </source>
</evidence>
<gene>
    <name evidence="6" type="ORF">SAMN05443633_11196</name>
</gene>
<evidence type="ECO:0000313" key="6">
    <source>
        <dbReference type="EMBL" id="SHG20349.1"/>
    </source>
</evidence>
<sequence>MLNLTLENIYNSMKALIINGHIKWPQIAEGNLNKTIFEKSKQAFNVKGYEILETVIDNGYEIPQEIEKWVNADVILFHFPVNWFGMPAKTKDYIDKVLMSGYGKIYAGDGRNSGRNYGTGGLLKSKGIIVNTWNAPEETFGNEGQLLESFSMEEFIRPFTATLQFVGVQPLPTFAFYDVFKNPNIEQELVSFEEHLRNHI</sequence>
<evidence type="ECO:0000259" key="5">
    <source>
        <dbReference type="Pfam" id="PF02525"/>
    </source>
</evidence>
<dbReference type="InterPro" id="IPR003680">
    <property type="entry name" value="Flavodoxin_fold"/>
</dbReference>
<dbReference type="EMBL" id="FQUT01000011">
    <property type="protein sequence ID" value="SHG20349.1"/>
    <property type="molecule type" value="Genomic_DNA"/>
</dbReference>
<feature type="domain" description="Flavodoxin-like fold" evidence="5">
    <location>
        <begin position="13"/>
        <end position="197"/>
    </location>
</feature>
<reference evidence="7" key="1">
    <citation type="submission" date="2016-11" db="EMBL/GenBank/DDBJ databases">
        <authorList>
            <person name="Varghese N."/>
            <person name="Submissions S."/>
        </authorList>
    </citation>
    <scope>NUCLEOTIDE SEQUENCE [LARGE SCALE GENOMIC DNA]</scope>
    <source>
        <strain evidence="7">DSM 27619</strain>
    </source>
</reference>
<evidence type="ECO:0000256" key="2">
    <source>
        <dbReference type="ARBA" id="ARBA00022630"/>
    </source>
</evidence>